<dbReference type="PANTHER" id="PTHR46401:SF2">
    <property type="entry name" value="GLYCOSYLTRANSFERASE WBBK-RELATED"/>
    <property type="match status" value="1"/>
</dbReference>
<dbReference type="Gene3D" id="3.40.50.2000">
    <property type="entry name" value="Glycogen Phosphorylase B"/>
    <property type="match status" value="1"/>
</dbReference>
<dbReference type="SUPFAM" id="SSF53756">
    <property type="entry name" value="UDP-Glycosyltransferase/glycogen phosphorylase"/>
    <property type="match status" value="1"/>
</dbReference>
<dbReference type="GO" id="GO:0016757">
    <property type="term" value="F:glycosyltransferase activity"/>
    <property type="evidence" value="ECO:0007669"/>
    <property type="project" value="TreeGrafter"/>
</dbReference>
<accession>A0A364LL40</accession>
<name>A0A364LL40_9GAMM</name>
<organism evidence="2 3">
    <name type="scientific">Legionella quinlivanii</name>
    <dbReference type="NCBI Taxonomy" id="45073"/>
    <lineage>
        <taxon>Bacteria</taxon>
        <taxon>Pseudomonadati</taxon>
        <taxon>Pseudomonadota</taxon>
        <taxon>Gammaproteobacteria</taxon>
        <taxon>Legionellales</taxon>
        <taxon>Legionellaceae</taxon>
        <taxon>Legionella</taxon>
    </lineage>
</organism>
<comment type="caution">
    <text evidence="2">The sequence shown here is derived from an EMBL/GenBank/DDBJ whole genome shotgun (WGS) entry which is preliminary data.</text>
</comment>
<dbReference type="AlphaFoldDB" id="A0A364LL40"/>
<proteinExistence type="predicted"/>
<protein>
    <recommendedName>
        <fullName evidence="4">Glycosyltransferase</fullName>
    </recommendedName>
</protein>
<gene>
    <name evidence="2" type="ORF">B1207_04540</name>
</gene>
<evidence type="ECO:0000256" key="1">
    <source>
        <dbReference type="ARBA" id="ARBA00022679"/>
    </source>
</evidence>
<sequence length="402" mass="46109">MIRGDISALCDRPVKKIAIVLPLAYGGGSLRGICLMAEAILQGAKECGRAIELILVCLEGFNYTRQDAFKSLSPDIRLRTFRWHVVGREDAVNIMMNAGCSDYLLSEEFYAVIDDDMNCLNDCDLWIIISDRVPAALLPLKPYIMMIYDYIQRYIPEIIANDYIQLHAANCAKKVWVTTNQTAQDAMQYAGIKSERITRMPMLVPQMDFQPVPTLTRSYFVWTTNLSRHKNHLNSLKALRYYYDQLRGTLECHITGVETTKLFDPEQGKLIEQFHASARMNEMLKLRGNLIDNVYQELLGNAAFLWHTALIDNGTFSVVEAAQMGVPSLSSSYQAMRELQDSFQLDIAWMNPDDPVDMATQLKWMEDNYQQLLLIRKRNSTIEGHFPKNKSEEYWRAVEECL</sequence>
<dbReference type="PANTHER" id="PTHR46401">
    <property type="entry name" value="GLYCOSYLTRANSFERASE WBBK-RELATED"/>
    <property type="match status" value="1"/>
</dbReference>
<reference evidence="2 3" key="1">
    <citation type="submission" date="2017-02" db="EMBL/GenBank/DDBJ databases">
        <title>Legionella quilivanii strain from human: case report and whole genome sequencing analysis.</title>
        <authorList>
            <person name="Lalancette C."/>
            <person name="Leduc J.-M."/>
            <person name="Levesque S."/>
            <person name="Fournier E."/>
            <person name="Saoud J."/>
            <person name="Faucher S.P."/>
            <person name="Bernard K."/>
            <person name="Martineau C."/>
            <person name="Longtin J."/>
        </authorList>
    </citation>
    <scope>NUCLEOTIDE SEQUENCE [LARGE SCALE GENOMIC DNA]</scope>
    <source>
        <strain evidence="2 3">ID143958</strain>
    </source>
</reference>
<evidence type="ECO:0000313" key="3">
    <source>
        <dbReference type="Proteomes" id="UP000249458"/>
    </source>
</evidence>
<evidence type="ECO:0008006" key="4">
    <source>
        <dbReference type="Google" id="ProtNLM"/>
    </source>
</evidence>
<dbReference type="Proteomes" id="UP000249458">
    <property type="component" value="Unassembled WGS sequence"/>
</dbReference>
<keyword evidence="1" id="KW-0808">Transferase</keyword>
<dbReference type="EMBL" id="MVJN01000003">
    <property type="protein sequence ID" value="RAP37447.1"/>
    <property type="molecule type" value="Genomic_DNA"/>
</dbReference>
<evidence type="ECO:0000313" key="2">
    <source>
        <dbReference type="EMBL" id="RAP37447.1"/>
    </source>
</evidence>